<evidence type="ECO:0000313" key="10">
    <source>
        <dbReference type="EMBL" id="PXW83769.1"/>
    </source>
</evidence>
<dbReference type="PANTHER" id="PTHR32089:SF112">
    <property type="entry name" value="LYSOZYME-LIKE PROTEIN-RELATED"/>
    <property type="match status" value="1"/>
</dbReference>
<dbReference type="PROSITE" id="PS50111">
    <property type="entry name" value="CHEMOTAXIS_TRANSDUC_2"/>
    <property type="match status" value="1"/>
</dbReference>
<dbReference type="SUPFAM" id="SSF58104">
    <property type="entry name" value="Methyl-accepting chemotaxis protein (MCP) signaling domain"/>
    <property type="match status" value="1"/>
</dbReference>
<dbReference type="Pfam" id="PF00015">
    <property type="entry name" value="MCPsignal"/>
    <property type="match status" value="1"/>
</dbReference>
<organism evidence="10 11">
    <name type="scientific">Pseudogracilibacillus auburnensis</name>
    <dbReference type="NCBI Taxonomy" id="1494959"/>
    <lineage>
        <taxon>Bacteria</taxon>
        <taxon>Bacillati</taxon>
        <taxon>Bacillota</taxon>
        <taxon>Bacilli</taxon>
        <taxon>Bacillales</taxon>
        <taxon>Bacillaceae</taxon>
        <taxon>Pseudogracilibacillus</taxon>
    </lineage>
</organism>
<proteinExistence type="inferred from homology"/>
<protein>
    <submittedName>
        <fullName evidence="10">Methyl-accepting chemotaxis protein</fullName>
    </submittedName>
</protein>
<evidence type="ECO:0000256" key="2">
    <source>
        <dbReference type="ARBA" id="ARBA00022475"/>
    </source>
</evidence>
<dbReference type="OrthoDB" id="2168386at2"/>
<dbReference type="InterPro" id="IPR004089">
    <property type="entry name" value="MCPsignal_dom"/>
</dbReference>
<reference evidence="10 11" key="1">
    <citation type="submission" date="2018-05" db="EMBL/GenBank/DDBJ databases">
        <title>Genomic Encyclopedia of Type Strains, Phase IV (KMG-IV): sequencing the most valuable type-strain genomes for metagenomic binning, comparative biology and taxonomic classification.</title>
        <authorList>
            <person name="Goeker M."/>
        </authorList>
    </citation>
    <scope>NUCLEOTIDE SEQUENCE [LARGE SCALE GENOMIC DNA]</scope>
    <source>
        <strain evidence="10 11">DSM 28556</strain>
    </source>
</reference>
<dbReference type="EMBL" id="QJJQ01000014">
    <property type="protein sequence ID" value="PXW83769.1"/>
    <property type="molecule type" value="Genomic_DNA"/>
</dbReference>
<accession>A0A2V3W4T8</accession>
<evidence type="ECO:0000259" key="8">
    <source>
        <dbReference type="PROSITE" id="PS50111"/>
    </source>
</evidence>
<keyword evidence="7" id="KW-0812">Transmembrane</keyword>
<keyword evidence="7" id="KW-1133">Transmembrane helix</keyword>
<evidence type="ECO:0000256" key="6">
    <source>
        <dbReference type="PROSITE-ProRule" id="PRU00284"/>
    </source>
</evidence>
<evidence type="ECO:0000256" key="1">
    <source>
        <dbReference type="ARBA" id="ARBA00004236"/>
    </source>
</evidence>
<evidence type="ECO:0000256" key="7">
    <source>
        <dbReference type="SAM" id="Phobius"/>
    </source>
</evidence>
<evidence type="ECO:0000313" key="11">
    <source>
        <dbReference type="Proteomes" id="UP000247978"/>
    </source>
</evidence>
<feature type="domain" description="Methyl-accepting transducer" evidence="8">
    <location>
        <begin position="277"/>
        <end position="527"/>
    </location>
</feature>
<evidence type="ECO:0000256" key="3">
    <source>
        <dbReference type="ARBA" id="ARBA00023136"/>
    </source>
</evidence>
<dbReference type="GO" id="GO:0004888">
    <property type="term" value="F:transmembrane signaling receptor activity"/>
    <property type="evidence" value="ECO:0007669"/>
    <property type="project" value="InterPro"/>
</dbReference>
<feature type="transmembrane region" description="Helical" evidence="7">
    <location>
        <begin position="182"/>
        <end position="202"/>
    </location>
</feature>
<sequence length="563" mass="62013">MKNVVKFKSIKTKVLFGFGLVITLVLALSIVNFIGFRTINKQSNDIIKEQLPLLLLDEQNRINLAETRNLIRGYFLYDDPNMKEQVYDKMEEADRLEKEQLKYFSAEEMREYSEKRVEWNKSLEEAISEYDAGNLDKALEVMHKSSSLSTELSEEIKEWAESTEDDILASGEEVIEVGNKTMITTTMIAVLVIVLGIIAAFVTSRSISRPILAVMNRMNELAEGDLSKEPLQVMTSDETAQLVTATNTMTKNNRELLNRIHEVSETVSSQSEELTQAAGEVKSGTEQVAITMEELASGAEMQANSASDLANVMGMFSSKVEEANENEHQIQENSKKVLAMTAEGSKLMSSSSEQMAKINEIVQDSVEKMKSLDHQSQEISKLVSVINDIAEQTNLLALNAAIEAARAGENGRGFAVVADEVRKLAEQVALSVNDITGIVSNVQAESNSVSESLKTGFMEVEQGKVQIETTEKTFNQINVEVAEMVDNITNVSESLAEIVANNEEMNRSIEEIASVSEEAAAGVEQTAASTQQASGSMEEVAGSSEQLATLAEELNELVRRFKL</sequence>
<keyword evidence="4 6" id="KW-0807">Transducer</keyword>
<comment type="similarity">
    <text evidence="5">Belongs to the methyl-accepting chemotaxis (MCP) protein family.</text>
</comment>
<dbReference type="SMART" id="SM00283">
    <property type="entry name" value="MA"/>
    <property type="match status" value="1"/>
</dbReference>
<dbReference type="Gene3D" id="1.10.287.950">
    <property type="entry name" value="Methyl-accepting chemotaxis protein"/>
    <property type="match status" value="1"/>
</dbReference>
<dbReference type="PROSITE" id="PS50885">
    <property type="entry name" value="HAMP"/>
    <property type="match status" value="1"/>
</dbReference>
<name>A0A2V3W4T8_9BACI</name>
<dbReference type="RefSeq" id="WP_110396642.1">
    <property type="nucleotide sequence ID" value="NZ_JADIJL010000001.1"/>
</dbReference>
<dbReference type="AlphaFoldDB" id="A0A2V3W4T8"/>
<feature type="domain" description="HAMP" evidence="9">
    <location>
        <begin position="205"/>
        <end position="258"/>
    </location>
</feature>
<evidence type="ECO:0000259" key="9">
    <source>
        <dbReference type="PROSITE" id="PS50885"/>
    </source>
</evidence>
<evidence type="ECO:0000256" key="4">
    <source>
        <dbReference type="ARBA" id="ARBA00023224"/>
    </source>
</evidence>
<dbReference type="Pfam" id="PF12729">
    <property type="entry name" value="4HB_MCP_1"/>
    <property type="match status" value="1"/>
</dbReference>
<comment type="subcellular location">
    <subcellularLocation>
        <location evidence="1">Cell membrane</location>
    </subcellularLocation>
</comment>
<dbReference type="PANTHER" id="PTHR32089">
    <property type="entry name" value="METHYL-ACCEPTING CHEMOTAXIS PROTEIN MCPB"/>
    <property type="match status" value="1"/>
</dbReference>
<dbReference type="GO" id="GO:0005886">
    <property type="term" value="C:plasma membrane"/>
    <property type="evidence" value="ECO:0007669"/>
    <property type="project" value="UniProtKB-SubCell"/>
</dbReference>
<evidence type="ECO:0000256" key="5">
    <source>
        <dbReference type="ARBA" id="ARBA00029447"/>
    </source>
</evidence>
<dbReference type="InterPro" id="IPR003660">
    <property type="entry name" value="HAMP_dom"/>
</dbReference>
<keyword evidence="2" id="KW-1003">Cell membrane</keyword>
<dbReference type="GO" id="GO:0006935">
    <property type="term" value="P:chemotaxis"/>
    <property type="evidence" value="ECO:0007669"/>
    <property type="project" value="InterPro"/>
</dbReference>
<dbReference type="CDD" id="cd11386">
    <property type="entry name" value="MCP_signal"/>
    <property type="match status" value="1"/>
</dbReference>
<gene>
    <name evidence="10" type="ORF">DFR56_11454</name>
</gene>
<dbReference type="InterPro" id="IPR004090">
    <property type="entry name" value="Chemotax_Me-accpt_rcpt"/>
</dbReference>
<keyword evidence="11" id="KW-1185">Reference proteome</keyword>
<dbReference type="SMART" id="SM00304">
    <property type="entry name" value="HAMP"/>
    <property type="match status" value="1"/>
</dbReference>
<dbReference type="Proteomes" id="UP000247978">
    <property type="component" value="Unassembled WGS sequence"/>
</dbReference>
<keyword evidence="3 7" id="KW-0472">Membrane</keyword>
<dbReference type="CDD" id="cd06225">
    <property type="entry name" value="HAMP"/>
    <property type="match status" value="1"/>
</dbReference>
<dbReference type="GO" id="GO:0007165">
    <property type="term" value="P:signal transduction"/>
    <property type="evidence" value="ECO:0007669"/>
    <property type="project" value="UniProtKB-KW"/>
</dbReference>
<comment type="caution">
    <text evidence="10">The sequence shown here is derived from an EMBL/GenBank/DDBJ whole genome shotgun (WGS) entry which is preliminary data.</text>
</comment>
<dbReference type="Pfam" id="PF00672">
    <property type="entry name" value="HAMP"/>
    <property type="match status" value="1"/>
</dbReference>
<dbReference type="PRINTS" id="PR00260">
    <property type="entry name" value="CHEMTRNSDUCR"/>
</dbReference>
<dbReference type="InterPro" id="IPR024478">
    <property type="entry name" value="HlyB_4HB_MCP"/>
</dbReference>